<keyword evidence="2" id="KW-1185">Reference proteome</keyword>
<protein>
    <submittedName>
        <fullName evidence="1">Uncharacterized protein</fullName>
    </submittedName>
</protein>
<organism evidence="1 2">
    <name type="scientific">Cotesia glomerata</name>
    <name type="common">Lepidopteran parasitic wasp</name>
    <name type="synonym">Apanteles glomeratus</name>
    <dbReference type="NCBI Taxonomy" id="32391"/>
    <lineage>
        <taxon>Eukaryota</taxon>
        <taxon>Metazoa</taxon>
        <taxon>Ecdysozoa</taxon>
        <taxon>Arthropoda</taxon>
        <taxon>Hexapoda</taxon>
        <taxon>Insecta</taxon>
        <taxon>Pterygota</taxon>
        <taxon>Neoptera</taxon>
        <taxon>Endopterygota</taxon>
        <taxon>Hymenoptera</taxon>
        <taxon>Apocrita</taxon>
        <taxon>Ichneumonoidea</taxon>
        <taxon>Braconidae</taxon>
        <taxon>Microgastrinae</taxon>
        <taxon>Cotesia</taxon>
    </lineage>
</organism>
<accession>A0AAV7INM3</accession>
<proteinExistence type="predicted"/>
<dbReference type="EMBL" id="JAHXZJ010001119">
    <property type="protein sequence ID" value="KAH0554439.1"/>
    <property type="molecule type" value="Genomic_DNA"/>
</dbReference>
<name>A0AAV7INM3_COTGL</name>
<comment type="caution">
    <text evidence="1">The sequence shown here is derived from an EMBL/GenBank/DDBJ whole genome shotgun (WGS) entry which is preliminary data.</text>
</comment>
<dbReference type="Proteomes" id="UP000826195">
    <property type="component" value="Unassembled WGS sequence"/>
</dbReference>
<sequence>MFYVWSVLQHKLQLINKKARISDESKSARPVVPGTLWGALINVSATLYHPPPSFSSEVFNHYPILKIMHCDKEPREAKYELKF</sequence>
<reference evidence="1 2" key="1">
    <citation type="journal article" date="2021" name="J. Hered.">
        <title>A chromosome-level genome assembly of the parasitoid wasp, Cotesia glomerata (Hymenoptera: Braconidae).</title>
        <authorList>
            <person name="Pinto B.J."/>
            <person name="Weis J.J."/>
            <person name="Gamble T."/>
            <person name="Ode P.J."/>
            <person name="Paul R."/>
            <person name="Zaspel J.M."/>
        </authorList>
    </citation>
    <scope>NUCLEOTIDE SEQUENCE [LARGE SCALE GENOMIC DNA]</scope>
    <source>
        <strain evidence="1">CgM1</strain>
    </source>
</reference>
<gene>
    <name evidence="1" type="ORF">KQX54_010669</name>
</gene>
<evidence type="ECO:0000313" key="2">
    <source>
        <dbReference type="Proteomes" id="UP000826195"/>
    </source>
</evidence>
<evidence type="ECO:0000313" key="1">
    <source>
        <dbReference type="EMBL" id="KAH0554439.1"/>
    </source>
</evidence>
<dbReference type="AlphaFoldDB" id="A0AAV7INM3"/>